<name>A0A8J2K755_9HEXA</name>
<organism evidence="10 11">
    <name type="scientific">Allacma fusca</name>
    <dbReference type="NCBI Taxonomy" id="39272"/>
    <lineage>
        <taxon>Eukaryota</taxon>
        <taxon>Metazoa</taxon>
        <taxon>Ecdysozoa</taxon>
        <taxon>Arthropoda</taxon>
        <taxon>Hexapoda</taxon>
        <taxon>Collembola</taxon>
        <taxon>Symphypleona</taxon>
        <taxon>Sminthuridae</taxon>
        <taxon>Allacma</taxon>
    </lineage>
</organism>
<evidence type="ECO:0000313" key="10">
    <source>
        <dbReference type="EMBL" id="CAG7734025.1"/>
    </source>
</evidence>
<evidence type="ECO:0000256" key="2">
    <source>
        <dbReference type="ARBA" id="ARBA00022516"/>
    </source>
</evidence>
<evidence type="ECO:0000256" key="6">
    <source>
        <dbReference type="ARBA" id="ARBA00023098"/>
    </source>
</evidence>
<keyword evidence="4" id="KW-0521">NADP</keyword>
<evidence type="ECO:0000256" key="5">
    <source>
        <dbReference type="ARBA" id="ARBA00023002"/>
    </source>
</evidence>
<evidence type="ECO:0000256" key="8">
    <source>
        <dbReference type="ARBA" id="ARBA00023268"/>
    </source>
</evidence>
<evidence type="ECO:0000259" key="9">
    <source>
        <dbReference type="Pfam" id="PF00109"/>
    </source>
</evidence>
<keyword evidence="6" id="KW-0443">Lipid metabolism</keyword>
<dbReference type="PANTHER" id="PTHR43775:SF7">
    <property type="entry name" value="FATTY ACID SYNTHASE"/>
    <property type="match status" value="1"/>
</dbReference>
<keyword evidence="2" id="KW-0444">Lipid biosynthesis</keyword>
<evidence type="ECO:0000256" key="4">
    <source>
        <dbReference type="ARBA" id="ARBA00022857"/>
    </source>
</evidence>
<dbReference type="OrthoDB" id="329835at2759"/>
<dbReference type="InterPro" id="IPR014030">
    <property type="entry name" value="Ketoacyl_synth_N"/>
</dbReference>
<comment type="caution">
    <text evidence="10">The sequence shown here is derived from an EMBL/GenBank/DDBJ whole genome shotgun (WGS) entry which is preliminary data.</text>
</comment>
<dbReference type="GO" id="GO:0006633">
    <property type="term" value="P:fatty acid biosynthetic process"/>
    <property type="evidence" value="ECO:0007669"/>
    <property type="project" value="UniProtKB-KW"/>
</dbReference>
<sequence>MNNCDYESEIVISGMAGRFPKSANLDEFWQNLVDGTDMVQEGAQFRYNVEEFDVPTRMAILDNLDKFDAEFFSVHAKQAGALDSRINASLIQQLLAVQFSS</sequence>
<dbReference type="EMBL" id="CAJVCH010261056">
    <property type="protein sequence ID" value="CAG7734025.1"/>
    <property type="molecule type" value="Genomic_DNA"/>
</dbReference>
<evidence type="ECO:0000256" key="3">
    <source>
        <dbReference type="ARBA" id="ARBA00022832"/>
    </source>
</evidence>
<evidence type="ECO:0000313" key="11">
    <source>
        <dbReference type="Proteomes" id="UP000708208"/>
    </source>
</evidence>
<keyword evidence="3" id="KW-0276">Fatty acid metabolism</keyword>
<keyword evidence="8" id="KW-0511">Multifunctional enzyme</keyword>
<gene>
    <name evidence="10" type="ORF">AFUS01_LOCUS22434</name>
</gene>
<keyword evidence="11" id="KW-1185">Reference proteome</keyword>
<dbReference type="AlphaFoldDB" id="A0A8J2K755"/>
<dbReference type="GO" id="GO:0016491">
    <property type="term" value="F:oxidoreductase activity"/>
    <property type="evidence" value="ECO:0007669"/>
    <property type="project" value="UniProtKB-KW"/>
</dbReference>
<keyword evidence="1" id="KW-0596">Phosphopantetheine</keyword>
<dbReference type="Pfam" id="PF00109">
    <property type="entry name" value="ketoacyl-synt"/>
    <property type="match status" value="1"/>
</dbReference>
<reference evidence="10" key="1">
    <citation type="submission" date="2021-06" db="EMBL/GenBank/DDBJ databases">
        <authorList>
            <person name="Hodson N. C."/>
            <person name="Mongue J. A."/>
            <person name="Jaron S. K."/>
        </authorList>
    </citation>
    <scope>NUCLEOTIDE SEQUENCE</scope>
</reference>
<keyword evidence="5" id="KW-0560">Oxidoreductase</keyword>
<dbReference type="Proteomes" id="UP000708208">
    <property type="component" value="Unassembled WGS sequence"/>
</dbReference>
<dbReference type="GO" id="GO:0004312">
    <property type="term" value="F:fatty acid synthase activity"/>
    <property type="evidence" value="ECO:0007669"/>
    <property type="project" value="TreeGrafter"/>
</dbReference>
<dbReference type="PANTHER" id="PTHR43775">
    <property type="entry name" value="FATTY ACID SYNTHASE"/>
    <property type="match status" value="1"/>
</dbReference>
<accession>A0A8J2K755</accession>
<feature type="domain" description="Beta-ketoacyl synthase-like N-terminal" evidence="9">
    <location>
        <begin position="8"/>
        <end position="90"/>
    </location>
</feature>
<protein>
    <recommendedName>
        <fullName evidence="9">Beta-ketoacyl synthase-like N-terminal domain-containing protein</fullName>
    </recommendedName>
</protein>
<evidence type="ECO:0000256" key="7">
    <source>
        <dbReference type="ARBA" id="ARBA00023160"/>
    </source>
</evidence>
<dbReference type="InterPro" id="IPR050091">
    <property type="entry name" value="PKS_NRPS_Biosynth_Enz"/>
</dbReference>
<proteinExistence type="predicted"/>
<keyword evidence="7" id="KW-0275">Fatty acid biosynthesis</keyword>
<evidence type="ECO:0000256" key="1">
    <source>
        <dbReference type="ARBA" id="ARBA00022450"/>
    </source>
</evidence>